<evidence type="ECO:0000313" key="1">
    <source>
        <dbReference type="EMBL" id="AML61151.1"/>
    </source>
</evidence>
<sequence length="112" mass="13333">MIRVPIVSTDWFLCGIAVYNEKGKYVKPKIETINGYIDLHEYHLKEGNYWVVYVKCVYDLFDKRIEKLVGVRYMRVWRDGSTEIIRLWIVSDVNSMPSELPDFVKQAVLELW</sequence>
<reference evidence="1 2" key="1">
    <citation type="journal article" date="2016" name="Proc. Natl. Acad. Sci. U.S.A.">
        <title>A virus of hyperthermophilic archaea with a unique architecture among DNA viruses.</title>
        <authorList>
            <person name="Rensen E.I."/>
            <person name="Mochizuki T."/>
            <person name="Quemin E."/>
            <person name="Schouten S."/>
            <person name="Krupovic M."/>
            <person name="Prangishvili D."/>
        </authorList>
    </citation>
    <scope>NUCLEOTIDE SEQUENCE [LARGE SCALE GENOMIC DNA]</scope>
    <source>
        <strain evidence="1">1</strain>
    </source>
</reference>
<protein>
    <submittedName>
        <fullName evidence="1">Uncharacterized protein</fullName>
    </submittedName>
</protein>
<proteinExistence type="predicted"/>
<dbReference type="Proteomes" id="UP000202991">
    <property type="component" value="Segment"/>
</dbReference>
<keyword evidence="2" id="KW-1185">Reference proteome</keyword>
<name>A0A140F3J1_PFV1</name>
<dbReference type="GeneID" id="30313557"/>
<organism evidence="1 2">
    <name type="scientific">Pyrobaculum filamentous virus 1</name>
    <name type="common">PFV1</name>
    <dbReference type="NCBI Taxonomy" id="1805492"/>
    <lineage>
        <taxon>Viruses</taxon>
        <taxon>Adnaviria</taxon>
        <taxon>Zilligvirae</taxon>
        <taxon>Taleaviricota</taxon>
        <taxon>Tokiviricetes</taxon>
        <taxon>Primavirales</taxon>
        <taxon>Tristromaviridae</taxon>
        <taxon>Alphatristromavirus</taxon>
        <taxon>Alphatristromavirus pozzuoliense</taxon>
    </lineage>
</organism>
<dbReference type="EMBL" id="KU307456">
    <property type="protein sequence ID" value="AML61151.1"/>
    <property type="molecule type" value="Genomic_DNA"/>
</dbReference>
<evidence type="ECO:0000313" key="2">
    <source>
        <dbReference type="Proteomes" id="UP000202991"/>
    </source>
</evidence>
<dbReference type="KEGG" id="vg:30313557"/>
<dbReference type="RefSeq" id="YP_009237221.1">
    <property type="nucleotide sequence ID" value="NC_029548.1"/>
</dbReference>
<accession>A0A140F3J1</accession>